<sequence>MGQGNPELSKGFLFRPDVVGPSSLTHPHIAASGKVSENVLVVFFEDLGKVGAHPLIYSFDFILYVNIDMGNCILLTDGSPVSFQTQNLVSQFVPGNCKQCKHRLDCGYESTALTYRSATPFSAAIAAVFACAALLFQSSPKVYVFKPFSWEFL</sequence>
<dbReference type="EMBL" id="BSYO01000021">
    <property type="protein sequence ID" value="GMH19793.1"/>
    <property type="molecule type" value="Genomic_DNA"/>
</dbReference>
<keyword evidence="2" id="KW-1185">Reference proteome</keyword>
<gene>
    <name evidence="1" type="ORF">Nepgr_021634</name>
</gene>
<protein>
    <submittedName>
        <fullName evidence="1">Uncharacterized protein</fullName>
    </submittedName>
</protein>
<name>A0AAD3SYK7_NEPGR</name>
<evidence type="ECO:0000313" key="1">
    <source>
        <dbReference type="EMBL" id="GMH19793.1"/>
    </source>
</evidence>
<comment type="caution">
    <text evidence="1">The sequence shown here is derived from an EMBL/GenBank/DDBJ whole genome shotgun (WGS) entry which is preliminary data.</text>
</comment>
<evidence type="ECO:0000313" key="2">
    <source>
        <dbReference type="Proteomes" id="UP001279734"/>
    </source>
</evidence>
<proteinExistence type="predicted"/>
<accession>A0AAD3SYK7</accession>
<dbReference type="AlphaFoldDB" id="A0AAD3SYK7"/>
<reference evidence="1" key="1">
    <citation type="submission" date="2023-05" db="EMBL/GenBank/DDBJ databases">
        <title>Nepenthes gracilis genome sequencing.</title>
        <authorList>
            <person name="Fukushima K."/>
        </authorList>
    </citation>
    <scope>NUCLEOTIDE SEQUENCE</scope>
    <source>
        <strain evidence="1">SING2019-196</strain>
    </source>
</reference>
<dbReference type="Proteomes" id="UP001279734">
    <property type="component" value="Unassembled WGS sequence"/>
</dbReference>
<organism evidence="1 2">
    <name type="scientific">Nepenthes gracilis</name>
    <name type="common">Slender pitcher plant</name>
    <dbReference type="NCBI Taxonomy" id="150966"/>
    <lineage>
        <taxon>Eukaryota</taxon>
        <taxon>Viridiplantae</taxon>
        <taxon>Streptophyta</taxon>
        <taxon>Embryophyta</taxon>
        <taxon>Tracheophyta</taxon>
        <taxon>Spermatophyta</taxon>
        <taxon>Magnoliopsida</taxon>
        <taxon>eudicotyledons</taxon>
        <taxon>Gunneridae</taxon>
        <taxon>Pentapetalae</taxon>
        <taxon>Caryophyllales</taxon>
        <taxon>Nepenthaceae</taxon>
        <taxon>Nepenthes</taxon>
    </lineage>
</organism>